<gene>
    <name evidence="5" type="ORF">EHS25_007531</name>
</gene>
<feature type="compositionally biased region" description="Basic residues" evidence="2">
    <location>
        <begin position="479"/>
        <end position="488"/>
    </location>
</feature>
<feature type="compositionally biased region" description="Acidic residues" evidence="2">
    <location>
        <begin position="172"/>
        <end position="242"/>
    </location>
</feature>
<comment type="caution">
    <text evidence="5">The sequence shown here is derived from an EMBL/GenBank/DDBJ whole genome shotgun (WGS) entry which is preliminary data.</text>
</comment>
<feature type="region of interest" description="Disordered" evidence="2">
    <location>
        <begin position="474"/>
        <end position="493"/>
    </location>
</feature>
<dbReference type="OrthoDB" id="5576775at2759"/>
<evidence type="ECO:0008006" key="7">
    <source>
        <dbReference type="Google" id="ProtNLM"/>
    </source>
</evidence>
<dbReference type="Pfam" id="PF14075">
    <property type="entry name" value="UBN_AB"/>
    <property type="match status" value="1"/>
</dbReference>
<evidence type="ECO:0000259" key="4">
    <source>
        <dbReference type="Pfam" id="PF14075"/>
    </source>
</evidence>
<feature type="region of interest" description="Disordered" evidence="2">
    <location>
        <begin position="718"/>
        <end position="766"/>
    </location>
</feature>
<protein>
    <recommendedName>
        <fullName evidence="7">Ubinuclein middle domain-containing protein</fullName>
    </recommendedName>
</protein>
<feature type="domain" description="Ubinuclein middle" evidence="4">
    <location>
        <begin position="581"/>
        <end position="802"/>
    </location>
</feature>
<feature type="compositionally biased region" description="Polar residues" evidence="2">
    <location>
        <begin position="273"/>
        <end position="289"/>
    </location>
</feature>
<feature type="compositionally biased region" description="Basic and acidic residues" evidence="2">
    <location>
        <begin position="406"/>
        <end position="416"/>
    </location>
</feature>
<feature type="compositionally biased region" description="Low complexity" evidence="2">
    <location>
        <begin position="1"/>
        <end position="32"/>
    </location>
</feature>
<feature type="region of interest" description="Disordered" evidence="2">
    <location>
        <begin position="1"/>
        <end position="334"/>
    </location>
</feature>
<name>A0A427YPZ8_9TREE</name>
<dbReference type="STRING" id="1890683.A0A427YPZ8"/>
<evidence type="ECO:0000256" key="1">
    <source>
        <dbReference type="ARBA" id="ARBA00022553"/>
    </source>
</evidence>
<feature type="compositionally biased region" description="Basic and acidic residues" evidence="2">
    <location>
        <begin position="508"/>
        <end position="525"/>
    </location>
</feature>
<organism evidence="5 6">
    <name type="scientific">Saitozyma podzolica</name>
    <dbReference type="NCBI Taxonomy" id="1890683"/>
    <lineage>
        <taxon>Eukaryota</taxon>
        <taxon>Fungi</taxon>
        <taxon>Dikarya</taxon>
        <taxon>Basidiomycota</taxon>
        <taxon>Agaricomycotina</taxon>
        <taxon>Tremellomycetes</taxon>
        <taxon>Tremellales</taxon>
        <taxon>Trimorphomycetaceae</taxon>
        <taxon>Saitozyma</taxon>
    </lineage>
</organism>
<feature type="domain" description="Hpc2-related" evidence="3">
    <location>
        <begin position="423"/>
        <end position="470"/>
    </location>
</feature>
<evidence type="ECO:0000313" key="6">
    <source>
        <dbReference type="Proteomes" id="UP000279259"/>
    </source>
</evidence>
<keyword evidence="1" id="KW-0597">Phosphoprotein</keyword>
<dbReference type="Proteomes" id="UP000279259">
    <property type="component" value="Unassembled WGS sequence"/>
</dbReference>
<feature type="compositionally biased region" description="Basic residues" evidence="2">
    <location>
        <begin position="417"/>
        <end position="427"/>
    </location>
</feature>
<accession>A0A427YPZ8</accession>
<sequence>MLSSIINGGPSPSSLPVNGNGNGNVNGSISSSTLGIAPTTDGGRQDEPALDDIVLASSSNPSRPARRPRKSGSPLKASLRSATTPTLLSTSPISRTRSIPADAETSVSVSGAADPDPALPTSSLLTTDPPSSGSTVRPGSLKPHEEEDVEMVGEDDEEGDADGQGPNVAGEGVDDDVDEDEEGVEGEIGEEGADDSEEEEAEEEEGEGEGEGEEDEDEEEEEEEEDDDESSGEESEDLEGTPDIEITGVSGPEGAVDLSLPPELKTVKPEPTSPSATTVVPATDGTETAQGEPAENVLVPKKKRKPKRALSEDEDLPPPPPPMQTLRLERPLVPSDDTMEWNILDDARERGLAPWTIGEPEEKETLQPSGPAPTGDEAMADGEGPPAEPFGAGGLFNMDEDLSPEEIARRLEEKYDKPKKKSKVVKRRAADHAYDLEDPFIDDSELNIDAPTHYARPKKEGFFVHMGEVELMEESPVKPKARGTKKPRASGPAVIKPVRKSIWTIARELHKPKGEGSRRSPIKIDSDDEGEAGAGPSRTTPTPGGEAAEEPPLVWDPQPLDRSLYKNASRDPHYLPPFLLFPDELRRDLRALREASDRHSWSAGQRGKFPDNLRPPLRKVGQTAFQYDLFTFEVKEGKDISPFFESLPSVLPYNKFTLTKLVTKMCFDAYWEWLNLVEKTGLEVLTDLVDQEKGQWIEKHEKEMEQWRIQAAEWDEKHPNAPKGEAGAAPTNAAPAGIIDLTEGPNEEGEGDVAAAATGDDRPKEPRKMFTWSAEMRDVFSELSDVKDKMVQLNAKGRAYHELSEWSVSSAKDPGKAEGKAMGERLMVQTLYKKVRVMPPQLLQRGLGCARSTDHAAQVISCFPEGYASSNTVSRETSKIKKRNAQTTDA</sequence>
<feature type="region of interest" description="Disordered" evidence="2">
    <location>
        <begin position="355"/>
        <end position="429"/>
    </location>
</feature>
<proteinExistence type="predicted"/>
<feature type="compositionally biased region" description="Low complexity" evidence="2">
    <location>
        <begin position="539"/>
        <end position="552"/>
    </location>
</feature>
<evidence type="ECO:0000259" key="3">
    <source>
        <dbReference type="Pfam" id="PF08729"/>
    </source>
</evidence>
<feature type="compositionally biased region" description="Low complexity" evidence="2">
    <location>
        <begin position="726"/>
        <end position="737"/>
    </location>
</feature>
<reference evidence="5 6" key="1">
    <citation type="submission" date="2018-11" db="EMBL/GenBank/DDBJ databases">
        <title>Genome sequence of Saitozyma podzolica DSM 27192.</title>
        <authorList>
            <person name="Aliyu H."/>
            <person name="Gorte O."/>
            <person name="Ochsenreither K."/>
        </authorList>
    </citation>
    <scope>NUCLEOTIDE SEQUENCE [LARGE SCALE GENOMIC DNA]</scope>
    <source>
        <strain evidence="5 6">DSM 27192</strain>
    </source>
</reference>
<feature type="region of interest" description="Disordered" evidence="2">
    <location>
        <begin position="508"/>
        <end position="560"/>
    </location>
</feature>
<feature type="compositionally biased region" description="Low complexity" evidence="2">
    <location>
        <begin position="114"/>
        <end position="135"/>
    </location>
</feature>
<dbReference type="InterPro" id="IPR014840">
    <property type="entry name" value="HRD"/>
</dbReference>
<feature type="compositionally biased region" description="Low complexity" evidence="2">
    <location>
        <begin position="71"/>
        <end position="100"/>
    </location>
</feature>
<dbReference type="InterPro" id="IPR026947">
    <property type="entry name" value="UBN_middle_dom"/>
</dbReference>
<keyword evidence="6" id="KW-1185">Reference proteome</keyword>
<evidence type="ECO:0000313" key="5">
    <source>
        <dbReference type="EMBL" id="RSH93178.1"/>
    </source>
</evidence>
<dbReference type="AlphaFoldDB" id="A0A427YPZ8"/>
<dbReference type="Pfam" id="PF08729">
    <property type="entry name" value="HUN"/>
    <property type="match status" value="1"/>
</dbReference>
<evidence type="ECO:0000256" key="2">
    <source>
        <dbReference type="SAM" id="MobiDB-lite"/>
    </source>
</evidence>
<dbReference type="EMBL" id="RSCD01000004">
    <property type="protein sequence ID" value="RSH93178.1"/>
    <property type="molecule type" value="Genomic_DNA"/>
</dbReference>
<feature type="compositionally biased region" description="Acidic residues" evidence="2">
    <location>
        <begin position="146"/>
        <end position="161"/>
    </location>
</feature>